<dbReference type="Proteomes" id="UP000023152">
    <property type="component" value="Unassembled WGS sequence"/>
</dbReference>
<feature type="transmembrane region" description="Helical" evidence="1">
    <location>
        <begin position="205"/>
        <end position="221"/>
    </location>
</feature>
<feature type="transmembrane region" description="Helical" evidence="1">
    <location>
        <begin position="87"/>
        <end position="109"/>
    </location>
</feature>
<feature type="transmembrane region" description="Helical" evidence="1">
    <location>
        <begin position="147"/>
        <end position="172"/>
    </location>
</feature>
<evidence type="ECO:0000256" key="1">
    <source>
        <dbReference type="SAM" id="Phobius"/>
    </source>
</evidence>
<feature type="transmembrane region" description="Helical" evidence="1">
    <location>
        <begin position="116"/>
        <end position="141"/>
    </location>
</feature>
<keyword evidence="1" id="KW-0472">Membrane</keyword>
<keyword evidence="1" id="KW-0812">Transmembrane</keyword>
<name>X6MYS5_RETFI</name>
<gene>
    <name evidence="2" type="ORF">RFI_18297</name>
</gene>
<reference evidence="2 3" key="1">
    <citation type="journal article" date="2013" name="Curr. Biol.">
        <title>The Genome of the Foraminiferan Reticulomyxa filosa.</title>
        <authorList>
            <person name="Glockner G."/>
            <person name="Hulsmann N."/>
            <person name="Schleicher M."/>
            <person name="Noegel A.A."/>
            <person name="Eichinger L."/>
            <person name="Gallinger C."/>
            <person name="Pawlowski J."/>
            <person name="Sierra R."/>
            <person name="Euteneuer U."/>
            <person name="Pillet L."/>
            <person name="Moustafa A."/>
            <person name="Platzer M."/>
            <person name="Groth M."/>
            <person name="Szafranski K."/>
            <person name="Schliwa M."/>
        </authorList>
    </citation>
    <scope>NUCLEOTIDE SEQUENCE [LARGE SCALE GENOMIC DNA]</scope>
</reference>
<proteinExistence type="predicted"/>
<protein>
    <submittedName>
        <fullName evidence="2">Uncharacterized protein</fullName>
    </submittedName>
</protein>
<dbReference type="AlphaFoldDB" id="X6MYS5"/>
<comment type="caution">
    <text evidence="2">The sequence shown here is derived from an EMBL/GenBank/DDBJ whole genome shotgun (WGS) entry which is preliminary data.</text>
</comment>
<evidence type="ECO:0000313" key="2">
    <source>
        <dbReference type="EMBL" id="ETO18946.1"/>
    </source>
</evidence>
<keyword evidence="1" id="KW-1133">Transmembrane helix</keyword>
<accession>X6MYS5</accession>
<sequence length="274" mass="31449">MSLVNECVTCLCKRESLLSFSATNDKEEKGWSVPVPSKYLDYLKRGTTRNELRDKTMLWETSIAVQRWMNVFRLDCQHGHSIWDLHVIAFCIMKYAFPLGVSLATFCYVVDPKNSLLWGICLALVLFQELVVTYLLLVVNWAVSPSIAFKALCITVAGCIIVYGGVVGYIAYCYRKNYHFWDALVLAFVCLLEVVAIPISISPTFAAVFIAVIYLLAYIDIQHRCHHAIIKIRQSRYLLVQRFVGRERQWMLLCLSTLFFGQFAWQGKEAIDLF</sequence>
<organism evidence="2 3">
    <name type="scientific">Reticulomyxa filosa</name>
    <dbReference type="NCBI Taxonomy" id="46433"/>
    <lineage>
        <taxon>Eukaryota</taxon>
        <taxon>Sar</taxon>
        <taxon>Rhizaria</taxon>
        <taxon>Retaria</taxon>
        <taxon>Foraminifera</taxon>
        <taxon>Monothalamids</taxon>
        <taxon>Reticulomyxidae</taxon>
        <taxon>Reticulomyxa</taxon>
    </lineage>
</organism>
<dbReference type="EMBL" id="ASPP01014212">
    <property type="protein sequence ID" value="ETO18946.1"/>
    <property type="molecule type" value="Genomic_DNA"/>
</dbReference>
<evidence type="ECO:0000313" key="3">
    <source>
        <dbReference type="Proteomes" id="UP000023152"/>
    </source>
</evidence>
<keyword evidence="3" id="KW-1185">Reference proteome</keyword>